<name>A0A969PR73_9BACI</name>
<dbReference type="Pfam" id="PF06114">
    <property type="entry name" value="Peptidase_M78"/>
    <property type="match status" value="1"/>
</dbReference>
<feature type="domain" description="IrrE N-terminal-like" evidence="1">
    <location>
        <begin position="30"/>
        <end position="140"/>
    </location>
</feature>
<reference evidence="2 3" key="1">
    <citation type="submission" date="2020-03" db="EMBL/GenBank/DDBJ databases">
        <title>Assessment of the enzymatic potential of alkaline-tolerant lipase obtained from Bacillus luteus H11 (technogenic soil) for the bioremediation of saline soils contaminated with petroleum substances.</title>
        <authorList>
            <person name="Kalwasinska A."/>
        </authorList>
    </citation>
    <scope>NUCLEOTIDE SEQUENCE [LARGE SCALE GENOMIC DNA]</scope>
    <source>
        <strain evidence="2 3">H11</strain>
    </source>
</reference>
<sequence>MYLTDLETFVKRIYTEVDDISIRGLSIHFNINITYHAGDPAIVHYDGYTTLLLDLRSNDAQQWENFAHELGHVLRHGSNQRVMADQFRQLQEAQANNFMYHLCIPTHLLSDFELAETKDATIRKLAKEFGVTVPFARKRWDMWEQRCFEHELMERDYETFKAQSNVESLDEPVITPITQIQVDRNPEGYHLIDVYGQEFYITHAEYQAYQYILSLEIKPDLTVNPYELEIEFRSFLNTFTKDDYEIIYSSFGEY</sequence>
<protein>
    <submittedName>
        <fullName evidence="2">ImmA/IrrE family metallo-endopeptidase</fullName>
    </submittedName>
</protein>
<evidence type="ECO:0000259" key="1">
    <source>
        <dbReference type="Pfam" id="PF06114"/>
    </source>
</evidence>
<comment type="caution">
    <text evidence="2">The sequence shown here is derived from an EMBL/GenBank/DDBJ whole genome shotgun (WGS) entry which is preliminary data.</text>
</comment>
<dbReference type="AlphaFoldDB" id="A0A969PR73"/>
<organism evidence="2 3">
    <name type="scientific">Alkalicoccus luteus</name>
    <dbReference type="NCBI Taxonomy" id="1237094"/>
    <lineage>
        <taxon>Bacteria</taxon>
        <taxon>Bacillati</taxon>
        <taxon>Bacillota</taxon>
        <taxon>Bacilli</taxon>
        <taxon>Bacillales</taxon>
        <taxon>Bacillaceae</taxon>
        <taxon>Alkalicoccus</taxon>
    </lineage>
</organism>
<accession>A0A969PR73</accession>
<dbReference type="InterPro" id="IPR010359">
    <property type="entry name" value="IrrE_HExxH"/>
</dbReference>
<dbReference type="EMBL" id="JAATHJ010000013">
    <property type="protein sequence ID" value="NJP37888.1"/>
    <property type="molecule type" value="Genomic_DNA"/>
</dbReference>
<gene>
    <name evidence="2" type="ORF">HCN83_09850</name>
</gene>
<dbReference type="RefSeq" id="WP_168006840.1">
    <property type="nucleotide sequence ID" value="NZ_JAATHJ010000013.1"/>
</dbReference>
<evidence type="ECO:0000313" key="3">
    <source>
        <dbReference type="Proteomes" id="UP000752012"/>
    </source>
</evidence>
<keyword evidence="3" id="KW-1185">Reference proteome</keyword>
<proteinExistence type="predicted"/>
<evidence type="ECO:0000313" key="2">
    <source>
        <dbReference type="EMBL" id="NJP37888.1"/>
    </source>
</evidence>
<dbReference type="Proteomes" id="UP000752012">
    <property type="component" value="Unassembled WGS sequence"/>
</dbReference>